<feature type="chain" id="PRO_5037918607" description="Low-complexity protein" evidence="1">
    <location>
        <begin position="22"/>
        <end position="85"/>
    </location>
</feature>
<dbReference type="EMBL" id="JADJMS010000047">
    <property type="protein sequence ID" value="MBK7417027.1"/>
    <property type="molecule type" value="Genomic_DNA"/>
</dbReference>
<evidence type="ECO:0000256" key="1">
    <source>
        <dbReference type="SAM" id="SignalP"/>
    </source>
</evidence>
<accession>A0A935K7M9</accession>
<name>A0A935K7M9_9RHOO</name>
<comment type="caution">
    <text evidence="2">The sequence shown here is derived from an EMBL/GenBank/DDBJ whole genome shotgun (WGS) entry which is preliminary data.</text>
</comment>
<evidence type="ECO:0000313" key="3">
    <source>
        <dbReference type="Proteomes" id="UP000739411"/>
    </source>
</evidence>
<keyword evidence="1" id="KW-0732">Signal</keyword>
<sequence length="85" mass="8631">MNLKTVAALAAAIVATSTSYAGEADKSCGANSKCAKKELTSPADAKCSKKEASCSKKEASCSKKEASCAKKDASCSKKDASCSKK</sequence>
<proteinExistence type="predicted"/>
<evidence type="ECO:0000313" key="2">
    <source>
        <dbReference type="EMBL" id="MBK7417027.1"/>
    </source>
</evidence>
<dbReference type="AlphaFoldDB" id="A0A935K7M9"/>
<evidence type="ECO:0008006" key="4">
    <source>
        <dbReference type="Google" id="ProtNLM"/>
    </source>
</evidence>
<organism evidence="2 3">
    <name type="scientific">Candidatus Dechloromonas phosphorivorans</name>
    <dbReference type="NCBI Taxonomy" id="2899244"/>
    <lineage>
        <taxon>Bacteria</taxon>
        <taxon>Pseudomonadati</taxon>
        <taxon>Pseudomonadota</taxon>
        <taxon>Betaproteobacteria</taxon>
        <taxon>Rhodocyclales</taxon>
        <taxon>Azonexaceae</taxon>
        <taxon>Dechloromonas</taxon>
    </lineage>
</organism>
<dbReference type="Proteomes" id="UP000739411">
    <property type="component" value="Unassembled WGS sequence"/>
</dbReference>
<feature type="signal peptide" evidence="1">
    <location>
        <begin position="1"/>
        <end position="21"/>
    </location>
</feature>
<gene>
    <name evidence="2" type="ORF">IPJ38_19915</name>
</gene>
<reference evidence="2 3" key="1">
    <citation type="submission" date="2020-10" db="EMBL/GenBank/DDBJ databases">
        <title>Connecting structure to function with the recovery of over 1000 high-quality activated sludge metagenome-assembled genomes encoding full-length rRNA genes using long-read sequencing.</title>
        <authorList>
            <person name="Singleton C.M."/>
            <person name="Petriglieri F."/>
            <person name="Kristensen J.M."/>
            <person name="Kirkegaard R.H."/>
            <person name="Michaelsen T.Y."/>
            <person name="Andersen M.H."/>
            <person name="Karst S.M."/>
            <person name="Dueholm M.S."/>
            <person name="Nielsen P.H."/>
            <person name="Albertsen M."/>
        </authorList>
    </citation>
    <scope>NUCLEOTIDE SEQUENCE [LARGE SCALE GENOMIC DNA]</scope>
    <source>
        <strain evidence="2">EsbW_18-Q3-R4-48_BATAC.463</strain>
    </source>
</reference>
<protein>
    <recommendedName>
        <fullName evidence="4">Low-complexity protein</fullName>
    </recommendedName>
</protein>